<organism evidence="3 4">
    <name type="scientific">Mycena belliarum</name>
    <dbReference type="NCBI Taxonomy" id="1033014"/>
    <lineage>
        <taxon>Eukaryota</taxon>
        <taxon>Fungi</taxon>
        <taxon>Dikarya</taxon>
        <taxon>Basidiomycota</taxon>
        <taxon>Agaricomycotina</taxon>
        <taxon>Agaricomycetes</taxon>
        <taxon>Agaricomycetidae</taxon>
        <taxon>Agaricales</taxon>
        <taxon>Marasmiineae</taxon>
        <taxon>Mycenaceae</taxon>
        <taxon>Mycena</taxon>
    </lineage>
</organism>
<proteinExistence type="predicted"/>
<feature type="transmembrane region" description="Helical" evidence="1">
    <location>
        <begin position="170"/>
        <end position="198"/>
    </location>
</feature>
<dbReference type="AlphaFoldDB" id="A0AAD6UHW5"/>
<feature type="chain" id="PRO_5042038999" evidence="2">
    <location>
        <begin position="19"/>
        <end position="221"/>
    </location>
</feature>
<protein>
    <submittedName>
        <fullName evidence="3">Uncharacterized protein</fullName>
    </submittedName>
</protein>
<keyword evidence="4" id="KW-1185">Reference proteome</keyword>
<keyword evidence="1" id="KW-0812">Transmembrane</keyword>
<dbReference type="EMBL" id="JARJCN010000002">
    <property type="protein sequence ID" value="KAJ7103088.1"/>
    <property type="molecule type" value="Genomic_DNA"/>
</dbReference>
<comment type="caution">
    <text evidence="3">The sequence shown here is derived from an EMBL/GenBank/DDBJ whole genome shotgun (WGS) entry which is preliminary data.</text>
</comment>
<feature type="signal peptide" evidence="2">
    <location>
        <begin position="1"/>
        <end position="18"/>
    </location>
</feature>
<evidence type="ECO:0000256" key="1">
    <source>
        <dbReference type="SAM" id="Phobius"/>
    </source>
</evidence>
<keyword evidence="1" id="KW-1133">Transmembrane helix</keyword>
<reference evidence="3" key="1">
    <citation type="submission" date="2023-03" db="EMBL/GenBank/DDBJ databases">
        <title>Massive genome expansion in bonnet fungi (Mycena s.s.) driven by repeated elements and novel gene families across ecological guilds.</title>
        <authorList>
            <consortium name="Lawrence Berkeley National Laboratory"/>
            <person name="Harder C.B."/>
            <person name="Miyauchi S."/>
            <person name="Viragh M."/>
            <person name="Kuo A."/>
            <person name="Thoen E."/>
            <person name="Andreopoulos B."/>
            <person name="Lu D."/>
            <person name="Skrede I."/>
            <person name="Drula E."/>
            <person name="Henrissat B."/>
            <person name="Morin E."/>
            <person name="Kohler A."/>
            <person name="Barry K."/>
            <person name="LaButti K."/>
            <person name="Morin E."/>
            <person name="Salamov A."/>
            <person name="Lipzen A."/>
            <person name="Mereny Z."/>
            <person name="Hegedus B."/>
            <person name="Baldrian P."/>
            <person name="Stursova M."/>
            <person name="Weitz H."/>
            <person name="Taylor A."/>
            <person name="Grigoriev I.V."/>
            <person name="Nagy L.G."/>
            <person name="Martin F."/>
            <person name="Kauserud H."/>
        </authorList>
    </citation>
    <scope>NUCLEOTIDE SEQUENCE</scope>
    <source>
        <strain evidence="3">CBHHK173m</strain>
    </source>
</reference>
<evidence type="ECO:0000313" key="3">
    <source>
        <dbReference type="EMBL" id="KAJ7103088.1"/>
    </source>
</evidence>
<accession>A0AAD6UHW5</accession>
<keyword evidence="2" id="KW-0732">Signal</keyword>
<dbReference type="Proteomes" id="UP001222325">
    <property type="component" value="Unassembled WGS sequence"/>
</dbReference>
<keyword evidence="1" id="KW-0472">Membrane</keyword>
<name>A0AAD6UHW5_9AGAR</name>
<sequence length="221" mass="23407">MHWPCSALLSLLPALVSANTEIINFAASLSPDAPQLLTQSWQVLRAAPRTTTDWTLAPAPLGTPHAAVCSSTPCAHELWLVLEPTADAKHTLRLSYAASSPTDFLIDVLDPGAAAALLSLPPSAAAHEKSVETHTKYARIRAVDTGVRTPPFNITEEAAPVAFVLVLEPLYGGVLPATVVPLLLFAVPVLALASMVLLPRVQKHVDELVVEARKELAGKGE</sequence>
<evidence type="ECO:0000313" key="4">
    <source>
        <dbReference type="Proteomes" id="UP001222325"/>
    </source>
</evidence>
<evidence type="ECO:0000256" key="2">
    <source>
        <dbReference type="SAM" id="SignalP"/>
    </source>
</evidence>
<gene>
    <name evidence="3" type="ORF">B0H15DRAFT_810873</name>
</gene>